<keyword evidence="3" id="KW-0378">Hydrolase</keyword>
<gene>
    <name evidence="4" type="ORF">SMD31_01010</name>
</gene>
<reference evidence="4 5" key="1">
    <citation type="journal article" date="2013" name="Antonie Van Leeuwenhoek">
        <title>Dongia rigui sp. nov., isolated from freshwater of a large wetland in Korea.</title>
        <authorList>
            <person name="Baik K.S."/>
            <person name="Hwang Y.M."/>
            <person name="Choi J.S."/>
            <person name="Kwon J."/>
            <person name="Seong C.N."/>
        </authorList>
    </citation>
    <scope>NUCLEOTIDE SEQUENCE [LARGE SCALE GENOMIC DNA]</scope>
    <source>
        <strain evidence="4 5">04SU4-P</strain>
    </source>
</reference>
<dbReference type="PANTHER" id="PTHR31223:SF70">
    <property type="entry name" value="LOG FAMILY PROTEIN YJL055W"/>
    <property type="match status" value="1"/>
</dbReference>
<dbReference type="InterPro" id="IPR031100">
    <property type="entry name" value="LOG_fam"/>
</dbReference>
<dbReference type="PANTHER" id="PTHR31223">
    <property type="entry name" value="LOG FAMILY PROTEIN YJL055W"/>
    <property type="match status" value="1"/>
</dbReference>
<keyword evidence="3" id="KW-0203">Cytokinin biosynthesis</keyword>
<comment type="similarity">
    <text evidence="2 3">Belongs to the LOG family.</text>
</comment>
<proteinExistence type="inferred from homology"/>
<evidence type="ECO:0000256" key="2">
    <source>
        <dbReference type="ARBA" id="ARBA00006763"/>
    </source>
</evidence>
<dbReference type="Proteomes" id="UP001271769">
    <property type="component" value="Unassembled WGS sequence"/>
</dbReference>
<evidence type="ECO:0000256" key="3">
    <source>
        <dbReference type="RuleBase" id="RU363015"/>
    </source>
</evidence>
<dbReference type="SUPFAM" id="SSF102405">
    <property type="entry name" value="MCP/YpsA-like"/>
    <property type="match status" value="1"/>
</dbReference>
<evidence type="ECO:0000313" key="5">
    <source>
        <dbReference type="Proteomes" id="UP001271769"/>
    </source>
</evidence>
<dbReference type="Pfam" id="PF03641">
    <property type="entry name" value="Lysine_decarbox"/>
    <property type="match status" value="1"/>
</dbReference>
<comment type="catalytic activity">
    <reaction evidence="1">
        <text>AMP + H2O = D-ribose 5-phosphate + adenine</text>
        <dbReference type="Rhea" id="RHEA:20129"/>
        <dbReference type="ChEBI" id="CHEBI:15377"/>
        <dbReference type="ChEBI" id="CHEBI:16708"/>
        <dbReference type="ChEBI" id="CHEBI:78346"/>
        <dbReference type="ChEBI" id="CHEBI:456215"/>
        <dbReference type="EC" id="3.2.2.4"/>
    </reaction>
</comment>
<dbReference type="NCBIfam" id="TIGR00730">
    <property type="entry name" value="Rossman fold protein, TIGR00730 family"/>
    <property type="match status" value="1"/>
</dbReference>
<evidence type="ECO:0000256" key="1">
    <source>
        <dbReference type="ARBA" id="ARBA00000274"/>
    </source>
</evidence>
<name>A0ABU5DSX9_9PROT</name>
<dbReference type="EMBL" id="JAXCLX010000001">
    <property type="protein sequence ID" value="MDY0870476.1"/>
    <property type="molecule type" value="Genomic_DNA"/>
</dbReference>
<sequence length="194" mass="21259">MTPITSLCVYCGSSRGVNPAFVPLARDLGKQMAERKIRLVYGGGRVGLMGACADGVMAHGGEVVGIIPQHLQDREIGHSGLTELKVVDNMHTRKRMMFELSDAFIVLPGGLGTLEEFFEIVTWRQLGMHDKPIIVLNADGYWDGLVDMIDGIIDDGFAQASCRQYFSVVNSIGRLFDLLAAPAETQEPDHPERI</sequence>
<dbReference type="RefSeq" id="WP_320498720.1">
    <property type="nucleotide sequence ID" value="NZ_JAXCLX010000001.1"/>
</dbReference>
<dbReference type="InterPro" id="IPR005269">
    <property type="entry name" value="LOG"/>
</dbReference>
<keyword evidence="5" id="KW-1185">Reference proteome</keyword>
<accession>A0ABU5DSX9</accession>
<dbReference type="Gene3D" id="3.40.50.450">
    <property type="match status" value="1"/>
</dbReference>
<protein>
    <recommendedName>
        <fullName evidence="3">Cytokinin riboside 5'-monophosphate phosphoribohydrolase</fullName>
        <ecNumber evidence="3">3.2.2.n1</ecNumber>
    </recommendedName>
</protein>
<dbReference type="EC" id="3.2.2.n1" evidence="3"/>
<comment type="caution">
    <text evidence="4">The sequence shown here is derived from an EMBL/GenBank/DDBJ whole genome shotgun (WGS) entry which is preliminary data.</text>
</comment>
<evidence type="ECO:0000313" key="4">
    <source>
        <dbReference type="EMBL" id="MDY0870476.1"/>
    </source>
</evidence>
<organism evidence="4 5">
    <name type="scientific">Dongia rigui</name>
    <dbReference type="NCBI Taxonomy" id="940149"/>
    <lineage>
        <taxon>Bacteria</taxon>
        <taxon>Pseudomonadati</taxon>
        <taxon>Pseudomonadota</taxon>
        <taxon>Alphaproteobacteria</taxon>
        <taxon>Rhodospirillales</taxon>
        <taxon>Dongiaceae</taxon>
        <taxon>Dongia</taxon>
    </lineage>
</organism>